<proteinExistence type="predicted"/>
<evidence type="ECO:0000256" key="1">
    <source>
        <dbReference type="SAM" id="MobiDB-lite"/>
    </source>
</evidence>
<evidence type="ECO:0000313" key="2">
    <source>
        <dbReference type="EMBL" id="GFN03797.1"/>
    </source>
</evidence>
<dbReference type="Proteomes" id="UP000498740">
    <property type="component" value="Unassembled WGS sequence"/>
</dbReference>
<protein>
    <recommendedName>
        <fullName evidence="4">Secreted protein</fullName>
    </recommendedName>
</protein>
<feature type="compositionally biased region" description="Basic residues" evidence="1">
    <location>
        <begin position="234"/>
        <end position="260"/>
    </location>
</feature>
<reference evidence="2 3" key="1">
    <citation type="submission" date="2020-05" db="EMBL/GenBank/DDBJ databases">
        <title>Whole genome shotgun sequence of Streptomyces microflavus NBRC 13062.</title>
        <authorList>
            <person name="Komaki H."/>
            <person name="Tamura T."/>
        </authorList>
    </citation>
    <scope>NUCLEOTIDE SEQUENCE [LARGE SCALE GENOMIC DNA]</scope>
    <source>
        <strain evidence="2 3">NBRC 13062</strain>
    </source>
</reference>
<name>A0A7J0CQ14_STRMI</name>
<comment type="caution">
    <text evidence="2">The sequence shown here is derived from an EMBL/GenBank/DDBJ whole genome shotgun (WGS) entry which is preliminary data.</text>
</comment>
<feature type="compositionally biased region" description="Basic and acidic residues" evidence="1">
    <location>
        <begin position="285"/>
        <end position="300"/>
    </location>
</feature>
<evidence type="ECO:0008006" key="4">
    <source>
        <dbReference type="Google" id="ProtNLM"/>
    </source>
</evidence>
<sequence>MEAAITILALLFVAFIALGVYATVKAVGAAKRGVDRTITQARRTVEDTTLRAKSFGQTGVAGELAQLRLALRTSMRATQDALHAGVAEDSSLAESVGLFRRLSAHGLELDDELKRLEREPDRATVAALLPQLKERTQRITHSADSLRWAARDRARQFADDDLDALNAQIDIEAGPCATGPWRSSGPSRLRAPPPRGRVPVLGGRTTPGWTGPSRRPGPGTAVRRTSPGADRPARRPRRRSPRRTRTCGRGTRGRRPPGRRRPTDGGAVPELPCSRLLTAGASVADGDRTRSEVTMDDRRAGAGLPHSHLGR</sequence>
<accession>A0A7J0CQ14</accession>
<feature type="region of interest" description="Disordered" evidence="1">
    <location>
        <begin position="174"/>
        <end position="311"/>
    </location>
</feature>
<dbReference type="EMBL" id="BLWD01000001">
    <property type="protein sequence ID" value="GFN03797.1"/>
    <property type="molecule type" value="Genomic_DNA"/>
</dbReference>
<evidence type="ECO:0000313" key="3">
    <source>
        <dbReference type="Proteomes" id="UP000498740"/>
    </source>
</evidence>
<dbReference type="AlphaFoldDB" id="A0A7J0CQ14"/>
<organism evidence="2 3">
    <name type="scientific">Streptomyces microflavus</name>
    <name type="common">Streptomyces lipmanii</name>
    <dbReference type="NCBI Taxonomy" id="1919"/>
    <lineage>
        <taxon>Bacteria</taxon>
        <taxon>Bacillati</taxon>
        <taxon>Actinomycetota</taxon>
        <taxon>Actinomycetes</taxon>
        <taxon>Kitasatosporales</taxon>
        <taxon>Streptomycetaceae</taxon>
        <taxon>Streptomyces</taxon>
    </lineage>
</organism>
<gene>
    <name evidence="2" type="ORF">Smic_23530</name>
</gene>